<keyword evidence="2" id="KW-1185">Reference proteome</keyword>
<dbReference type="OrthoDB" id="2301346at2"/>
<reference evidence="1 2" key="1">
    <citation type="journal article" date="2018" name="Int. J. Syst. Evol. Microbiol.">
        <title>Lactobacillus bambusae sp. nov., isolated from a traditional fermented Ma-bamboo shoots of Taiwan.</title>
        <authorList>
            <person name="Wang L.-T."/>
        </authorList>
    </citation>
    <scope>NUCLEOTIDE SEQUENCE [LARGE SCALE GENOMIC DNA]</scope>
    <source>
        <strain evidence="1 2">BS-W1</strain>
    </source>
</reference>
<proteinExistence type="predicted"/>
<comment type="caution">
    <text evidence="1">The sequence shown here is derived from an EMBL/GenBank/DDBJ whole genome shotgun (WGS) entry which is preliminary data.</text>
</comment>
<protein>
    <submittedName>
        <fullName evidence="1">Uncharacterized protein</fullName>
    </submittedName>
</protein>
<gene>
    <name evidence="1" type="ORF">DCM90_07400</name>
</gene>
<sequence>MAETIHFNDLNDAGKERAISDFLTFYVAYFKKNNLEILSSFPIDADMSDLNAWLFANHNFTSVELHDKALAQKQEILTDMLTKIDVDLNQTGMPADGSWENWYRKLYDGVSSR</sequence>
<accession>A0A2V1MY10</accession>
<dbReference type="AlphaFoldDB" id="A0A2V1MY10"/>
<organism evidence="1 2">
    <name type="scientific">Levilactobacillus bambusae</name>
    <dbReference type="NCBI Taxonomy" id="2024736"/>
    <lineage>
        <taxon>Bacteria</taxon>
        <taxon>Bacillati</taxon>
        <taxon>Bacillota</taxon>
        <taxon>Bacilli</taxon>
        <taxon>Lactobacillales</taxon>
        <taxon>Lactobacillaceae</taxon>
        <taxon>Levilactobacillus</taxon>
    </lineage>
</organism>
<dbReference type="EMBL" id="QCXQ01000003">
    <property type="protein sequence ID" value="PWF99878.1"/>
    <property type="molecule type" value="Genomic_DNA"/>
</dbReference>
<evidence type="ECO:0000313" key="2">
    <source>
        <dbReference type="Proteomes" id="UP000245080"/>
    </source>
</evidence>
<evidence type="ECO:0000313" key="1">
    <source>
        <dbReference type="EMBL" id="PWF99878.1"/>
    </source>
</evidence>
<dbReference type="Proteomes" id="UP000245080">
    <property type="component" value="Unassembled WGS sequence"/>
</dbReference>
<dbReference type="RefSeq" id="WP_109250732.1">
    <property type="nucleotide sequence ID" value="NZ_QCXQ01000003.1"/>
</dbReference>
<name>A0A2V1MY10_9LACO</name>